<dbReference type="Gene3D" id="1.10.10.10">
    <property type="entry name" value="Winged helix-like DNA-binding domain superfamily/Winged helix DNA-binding domain"/>
    <property type="match status" value="1"/>
</dbReference>
<accession>A0A3D9NAM8</accession>
<keyword evidence="5" id="KW-1185">Reference proteome</keyword>
<dbReference type="InterPro" id="IPR036388">
    <property type="entry name" value="WH-like_DNA-bd_sf"/>
</dbReference>
<dbReference type="InterPro" id="IPR000792">
    <property type="entry name" value="Tscrpt_reg_LuxR_C"/>
</dbReference>
<evidence type="ECO:0000256" key="2">
    <source>
        <dbReference type="SAM" id="SignalP"/>
    </source>
</evidence>
<dbReference type="Pfam" id="PF00196">
    <property type="entry name" value="GerE"/>
    <property type="match status" value="1"/>
</dbReference>
<proteinExistence type="predicted"/>
<evidence type="ECO:0000313" key="5">
    <source>
        <dbReference type="Proteomes" id="UP000256919"/>
    </source>
</evidence>
<dbReference type="CDD" id="cd06170">
    <property type="entry name" value="LuxR_C_like"/>
    <property type="match status" value="1"/>
</dbReference>
<feature type="signal peptide" evidence="2">
    <location>
        <begin position="1"/>
        <end position="20"/>
    </location>
</feature>
<keyword evidence="1" id="KW-0812">Transmembrane</keyword>
<feature type="domain" description="HTH luxR-type" evidence="3">
    <location>
        <begin position="869"/>
        <end position="934"/>
    </location>
</feature>
<dbReference type="InterPro" id="IPR015943">
    <property type="entry name" value="WD40/YVTN_repeat-like_dom_sf"/>
</dbReference>
<dbReference type="OrthoDB" id="1090267at2"/>
<reference evidence="4 5" key="1">
    <citation type="submission" date="2018-07" db="EMBL/GenBank/DDBJ databases">
        <title>Genomic Encyclopedia of Type Strains, Phase III (KMG-III): the genomes of soil and plant-associated and newly described type strains.</title>
        <authorList>
            <person name="Whitman W."/>
        </authorList>
    </citation>
    <scope>NUCLEOTIDE SEQUENCE [LARGE SCALE GENOMIC DNA]</scope>
    <source>
        <strain evidence="4 5">CECT 7948</strain>
    </source>
</reference>
<sequence>MKKILFFLLFLIVFSSECYSQFSPNIHNFTLAEYKAGNQNWGISRADNGKVYVANNSGLLEYDGLVWKFHQLPNKTIVRSVLAVDDIVYTGSYEEFGYWKKDEFGYLKYYSLSDTVLDLISPNEEIWEVVSFNGKIIFRSFLNIYIYDFENVIQLSPGSVIISCSVVEDNLYISTLNQGIFKLKEKALEPFYSNELLLDTKIVSVNTYKDKLLLMTSLKGSFFLDNGRLIPTNFEIDEQIRLHQLNAFSILGNGDMVFGTIKDGVFLTDNNGNPKFHISKENGLLNNTVLGQSIDKTDNLWLGLDNGIANIELNNSNYFFNDVSGKLGAVYDVVKYKGVIYIGTNTGLFRLDKDDKLKFIEGSQGQVWDLEIIEDELFCGHNEGTFIVDEDKMIPISTYTGGWTIKKVPEREHTYIQGTYSGLVRFEKVSGEWQVKHLGKTSVPSRFLVFENPNTAWVAHATKGVSKISFDDNYDEITEVKEYHDKGLSSNYNVRVYNIRNNISFKSNEGWQKYEPILDSIVPYELLNDLLGKNSYIISEDNTDVFALKNKGGFIEFKSFDTTRDDFYLNDIFLKNRYIVGYENVSKIKDSIYALNLDNGFMMINNTSIAGVNLYKPNIEIISISGVPLSVSAIEDELVGFKFKESVAVELSSSKSLNHFFEYRISEANVDEGNDIWYTIDGNKVEFSNLIDGDYTIAFRTSDNAGNVSSIKSLRVDVYPPWYRDTLGYLLYLLLAGLIIFVFYTLHHKKIAKEQRIIKIKYQKEQQKLLREKTLENEKRIVQLKNESLQNEIKLKSKQLANNAMALVKKNETLQDIKKDLMINKDGFNNYYSYKKLVKKLDNSIVLKDEWEVFENNFSQVHDEFFEALKAKHSKLTPKDLKICAYIKMNLSSKEIAPLMNISVRGVETHRYRLKKKLNLENDISLVDYLLNIKN</sequence>
<keyword evidence="1" id="KW-0472">Membrane</keyword>
<dbReference type="InterPro" id="IPR013783">
    <property type="entry name" value="Ig-like_fold"/>
</dbReference>
<dbReference type="Gene3D" id="2.60.40.10">
    <property type="entry name" value="Immunoglobulins"/>
    <property type="match status" value="1"/>
</dbReference>
<dbReference type="GO" id="GO:0006355">
    <property type="term" value="P:regulation of DNA-templated transcription"/>
    <property type="evidence" value="ECO:0007669"/>
    <property type="project" value="InterPro"/>
</dbReference>
<name>A0A3D9NAM8_9FLAO</name>
<evidence type="ECO:0000256" key="1">
    <source>
        <dbReference type="SAM" id="Phobius"/>
    </source>
</evidence>
<dbReference type="EMBL" id="QREI01000001">
    <property type="protein sequence ID" value="REE27549.1"/>
    <property type="molecule type" value="Genomic_DNA"/>
</dbReference>
<evidence type="ECO:0000259" key="3">
    <source>
        <dbReference type="PROSITE" id="PS50043"/>
    </source>
</evidence>
<organism evidence="4 5">
    <name type="scientific">Winogradskyella pacifica</name>
    <dbReference type="NCBI Taxonomy" id="664642"/>
    <lineage>
        <taxon>Bacteria</taxon>
        <taxon>Pseudomonadati</taxon>
        <taxon>Bacteroidota</taxon>
        <taxon>Flavobacteriia</taxon>
        <taxon>Flavobacteriales</taxon>
        <taxon>Flavobacteriaceae</taxon>
        <taxon>Winogradskyella</taxon>
    </lineage>
</organism>
<dbReference type="GO" id="GO:0003677">
    <property type="term" value="F:DNA binding"/>
    <property type="evidence" value="ECO:0007669"/>
    <property type="project" value="InterPro"/>
</dbReference>
<dbReference type="Proteomes" id="UP000256919">
    <property type="component" value="Unassembled WGS sequence"/>
</dbReference>
<dbReference type="PROSITE" id="PS50043">
    <property type="entry name" value="HTH_LUXR_2"/>
    <property type="match status" value="1"/>
</dbReference>
<protein>
    <submittedName>
        <fullName evidence="4">Regulatory LuxR family protein</fullName>
    </submittedName>
</protein>
<dbReference type="InterPro" id="IPR016032">
    <property type="entry name" value="Sig_transdc_resp-reg_C-effctor"/>
</dbReference>
<dbReference type="SUPFAM" id="SSF46894">
    <property type="entry name" value="C-terminal effector domain of the bipartite response regulators"/>
    <property type="match status" value="1"/>
</dbReference>
<feature type="transmembrane region" description="Helical" evidence="1">
    <location>
        <begin position="727"/>
        <end position="746"/>
    </location>
</feature>
<feature type="chain" id="PRO_5017580001" evidence="2">
    <location>
        <begin position="21"/>
        <end position="935"/>
    </location>
</feature>
<evidence type="ECO:0000313" key="4">
    <source>
        <dbReference type="EMBL" id="REE27549.1"/>
    </source>
</evidence>
<dbReference type="RefSeq" id="WP_115807896.1">
    <property type="nucleotide sequence ID" value="NZ_QREI01000001.1"/>
</dbReference>
<comment type="caution">
    <text evidence="4">The sequence shown here is derived from an EMBL/GenBank/DDBJ whole genome shotgun (WGS) entry which is preliminary data.</text>
</comment>
<keyword evidence="1" id="KW-1133">Transmembrane helix</keyword>
<gene>
    <name evidence="4" type="ORF">DFQ09_101382</name>
</gene>
<keyword evidence="2" id="KW-0732">Signal</keyword>
<dbReference type="AlphaFoldDB" id="A0A3D9NAM8"/>
<dbReference type="Gene3D" id="2.130.10.10">
    <property type="entry name" value="YVTN repeat-like/Quinoprotein amine dehydrogenase"/>
    <property type="match status" value="2"/>
</dbReference>
<dbReference type="SMART" id="SM00421">
    <property type="entry name" value="HTH_LUXR"/>
    <property type="match status" value="1"/>
</dbReference>